<dbReference type="Proteomes" id="UP000887565">
    <property type="component" value="Unplaced"/>
</dbReference>
<dbReference type="WBParaSite" id="nRc.2.0.1.t40515-RA">
    <property type="protein sequence ID" value="nRc.2.0.1.t40515-RA"/>
    <property type="gene ID" value="nRc.2.0.1.g40515"/>
</dbReference>
<sequence>MIRKLGGNPLQQLWAEVWDESQDKSRGKSWAIWRAKLGTKLIDLLEYWNLLNEMLDEDWEKDKIFRHMTL</sequence>
<protein>
    <submittedName>
        <fullName evidence="2">Uncharacterized protein</fullName>
    </submittedName>
</protein>
<evidence type="ECO:0000313" key="2">
    <source>
        <dbReference type="WBParaSite" id="nRc.2.0.1.t40515-RA"/>
    </source>
</evidence>
<dbReference type="AlphaFoldDB" id="A0A915KR07"/>
<accession>A0A915KR07</accession>
<organism evidence="1 2">
    <name type="scientific">Romanomermis culicivorax</name>
    <name type="common">Nematode worm</name>
    <dbReference type="NCBI Taxonomy" id="13658"/>
    <lineage>
        <taxon>Eukaryota</taxon>
        <taxon>Metazoa</taxon>
        <taxon>Ecdysozoa</taxon>
        <taxon>Nematoda</taxon>
        <taxon>Enoplea</taxon>
        <taxon>Dorylaimia</taxon>
        <taxon>Mermithida</taxon>
        <taxon>Mermithoidea</taxon>
        <taxon>Mermithidae</taxon>
        <taxon>Romanomermis</taxon>
    </lineage>
</organism>
<reference evidence="2" key="1">
    <citation type="submission" date="2022-11" db="UniProtKB">
        <authorList>
            <consortium name="WormBaseParasite"/>
        </authorList>
    </citation>
    <scope>IDENTIFICATION</scope>
</reference>
<evidence type="ECO:0000313" key="1">
    <source>
        <dbReference type="Proteomes" id="UP000887565"/>
    </source>
</evidence>
<name>A0A915KR07_ROMCU</name>
<keyword evidence="1" id="KW-1185">Reference proteome</keyword>
<proteinExistence type="predicted"/>